<protein>
    <submittedName>
        <fullName evidence="2">Uncharacterized protein</fullName>
    </submittedName>
</protein>
<evidence type="ECO:0000256" key="1">
    <source>
        <dbReference type="SAM" id="Phobius"/>
    </source>
</evidence>
<organism evidence="2 3">
    <name type="scientific">Silvanigrella aquatica</name>
    <dbReference type="NCBI Taxonomy" id="1915309"/>
    <lineage>
        <taxon>Bacteria</taxon>
        <taxon>Pseudomonadati</taxon>
        <taxon>Bdellovibrionota</taxon>
        <taxon>Oligoflexia</taxon>
        <taxon>Silvanigrellales</taxon>
        <taxon>Silvanigrellaceae</taxon>
        <taxon>Silvanigrella</taxon>
    </lineage>
</organism>
<gene>
    <name evidence="2" type="ORF">AXG55_03955</name>
</gene>
<reference evidence="2 3" key="1">
    <citation type="submission" date="2016-10" db="EMBL/GenBank/DDBJ databases">
        <title>Silvanigrella aquatica sp. nov., isolated from a freshwater lake located in the Black Forest, Germany, description of Silvanigrellaceae fam. nov., Silvanigrellales ord. nov., reclassification of the order Bdellovibrionales in the class Oligoflexia, reclassification of the families Bacteriovoracaceae and Halobacteriovoraceae in the new order Bacteriovoracales ord. nov., and reclassification of the family Pseudobacteriovoracaceae in the order Oligoflexiales.</title>
        <authorList>
            <person name="Hahn M.W."/>
            <person name="Schmidt J."/>
            <person name="Koll U."/>
            <person name="Rohde M."/>
            <person name="Verbag S."/>
            <person name="Pitt A."/>
            <person name="Nakai R."/>
            <person name="Naganuma T."/>
            <person name="Lang E."/>
        </authorList>
    </citation>
    <scope>NUCLEOTIDE SEQUENCE [LARGE SCALE GENOMIC DNA]</scope>
    <source>
        <strain evidence="2 3">MWH-Nonnen-W8red</strain>
    </source>
</reference>
<keyword evidence="1" id="KW-0812">Transmembrane</keyword>
<dbReference type="EMBL" id="CP017834">
    <property type="protein sequence ID" value="APJ03105.1"/>
    <property type="molecule type" value="Genomic_DNA"/>
</dbReference>
<accession>A0A1L4CYU7</accession>
<keyword evidence="1" id="KW-1133">Transmembrane helix</keyword>
<dbReference type="STRING" id="1915309.AXG55_03955"/>
<dbReference type="RefSeq" id="WP_148696825.1">
    <property type="nucleotide sequence ID" value="NZ_CP017834.1"/>
</dbReference>
<keyword evidence="3" id="KW-1185">Reference proteome</keyword>
<dbReference type="Proteomes" id="UP000184731">
    <property type="component" value="Chromosome"/>
</dbReference>
<dbReference type="OrthoDB" id="5296351at2"/>
<dbReference type="KEGG" id="saqi:AXG55_03955"/>
<evidence type="ECO:0000313" key="3">
    <source>
        <dbReference type="Proteomes" id="UP000184731"/>
    </source>
</evidence>
<keyword evidence="1" id="KW-0472">Membrane</keyword>
<name>A0A1L4CYU7_9BACT</name>
<proteinExistence type="predicted"/>
<dbReference type="AlphaFoldDB" id="A0A1L4CYU7"/>
<feature type="transmembrane region" description="Helical" evidence="1">
    <location>
        <begin position="51"/>
        <end position="78"/>
    </location>
</feature>
<sequence length="98" mass="11476">MGNAPQNNIRLNSHDKSIPVFVSPHEAQGFMNEVIRTSKNKKDKKNEIKKWWFWLGFMGGIFISSLGIFFTFTTVYFIQNSIMEKPNLIYEKVICEKK</sequence>
<evidence type="ECO:0000313" key="2">
    <source>
        <dbReference type="EMBL" id="APJ03105.1"/>
    </source>
</evidence>